<dbReference type="PANTHER" id="PTHR21660:SF1">
    <property type="entry name" value="ACYL-COENZYME A THIOESTERASE 13"/>
    <property type="match status" value="1"/>
</dbReference>
<keyword evidence="1" id="KW-0378">Hydrolase</keyword>
<dbReference type="Proteomes" id="UP001187192">
    <property type="component" value="Unassembled WGS sequence"/>
</dbReference>
<dbReference type="CDD" id="cd03443">
    <property type="entry name" value="PaaI_thioesterase"/>
    <property type="match status" value="1"/>
</dbReference>
<dbReference type="Gene3D" id="3.10.129.10">
    <property type="entry name" value="Hotdog Thioesterase"/>
    <property type="match status" value="1"/>
</dbReference>
<dbReference type="AlphaFoldDB" id="A0AA88ABM4"/>
<dbReference type="GO" id="GO:0047617">
    <property type="term" value="F:fatty acyl-CoA hydrolase activity"/>
    <property type="evidence" value="ECO:0007669"/>
    <property type="project" value="InterPro"/>
</dbReference>
<gene>
    <name evidence="2" type="ORF">TIFTF001_006627</name>
</gene>
<comment type="caution">
    <text evidence="2">The sequence shown here is derived from an EMBL/GenBank/DDBJ whole genome shotgun (WGS) entry which is preliminary data.</text>
</comment>
<reference evidence="2" key="1">
    <citation type="submission" date="2023-07" db="EMBL/GenBank/DDBJ databases">
        <title>draft genome sequence of fig (Ficus carica).</title>
        <authorList>
            <person name="Takahashi T."/>
            <person name="Nishimura K."/>
        </authorList>
    </citation>
    <scope>NUCLEOTIDE SEQUENCE</scope>
</reference>
<evidence type="ECO:0000313" key="2">
    <source>
        <dbReference type="EMBL" id="GMN37191.1"/>
    </source>
</evidence>
<sequence>MEQRSGNNLQESQKWLQHLSKGNQGSELVTSTLQGLKVVASHEGYFRCHFLVPSSLLDQHGNWHVGAIATLIDSVGNATAYSMSGPLKGSVDFTVSYFSTAKFQVIILSS</sequence>
<evidence type="ECO:0008006" key="4">
    <source>
        <dbReference type="Google" id="ProtNLM"/>
    </source>
</evidence>
<proteinExistence type="predicted"/>
<protein>
    <recommendedName>
        <fullName evidence="4">Thioesterase domain-containing protein</fullName>
    </recommendedName>
</protein>
<keyword evidence="3" id="KW-1185">Reference proteome</keyword>
<organism evidence="2 3">
    <name type="scientific">Ficus carica</name>
    <name type="common">Common fig</name>
    <dbReference type="NCBI Taxonomy" id="3494"/>
    <lineage>
        <taxon>Eukaryota</taxon>
        <taxon>Viridiplantae</taxon>
        <taxon>Streptophyta</taxon>
        <taxon>Embryophyta</taxon>
        <taxon>Tracheophyta</taxon>
        <taxon>Spermatophyta</taxon>
        <taxon>Magnoliopsida</taxon>
        <taxon>eudicotyledons</taxon>
        <taxon>Gunneridae</taxon>
        <taxon>Pentapetalae</taxon>
        <taxon>rosids</taxon>
        <taxon>fabids</taxon>
        <taxon>Rosales</taxon>
        <taxon>Moraceae</taxon>
        <taxon>Ficeae</taxon>
        <taxon>Ficus</taxon>
    </lineage>
</organism>
<dbReference type="InterPro" id="IPR039298">
    <property type="entry name" value="ACOT13"/>
</dbReference>
<dbReference type="SUPFAM" id="SSF54637">
    <property type="entry name" value="Thioesterase/thiol ester dehydrase-isomerase"/>
    <property type="match status" value="1"/>
</dbReference>
<evidence type="ECO:0000313" key="3">
    <source>
        <dbReference type="Proteomes" id="UP001187192"/>
    </source>
</evidence>
<name>A0AA88ABM4_FICCA</name>
<dbReference type="PANTHER" id="PTHR21660">
    <property type="entry name" value="THIOESTERASE SUPERFAMILY MEMBER-RELATED"/>
    <property type="match status" value="1"/>
</dbReference>
<dbReference type="InterPro" id="IPR029069">
    <property type="entry name" value="HotDog_dom_sf"/>
</dbReference>
<dbReference type="EMBL" id="BTGU01000006">
    <property type="protein sequence ID" value="GMN37191.1"/>
    <property type="molecule type" value="Genomic_DNA"/>
</dbReference>
<accession>A0AA88ABM4</accession>
<evidence type="ECO:0000256" key="1">
    <source>
        <dbReference type="ARBA" id="ARBA00022801"/>
    </source>
</evidence>